<protein>
    <submittedName>
        <fullName evidence="1">Coiled-coil protein SlyX</fullName>
    </submittedName>
</protein>
<dbReference type="EMBL" id="JBEPSB010000014">
    <property type="protein sequence ID" value="MET4561788.1"/>
    <property type="molecule type" value="Genomic_DNA"/>
</dbReference>
<keyword evidence="2" id="KW-1185">Reference proteome</keyword>
<comment type="caution">
    <text evidence="1">The sequence shown here is derived from an EMBL/GenBank/DDBJ whole genome shotgun (WGS) entry which is preliminary data.</text>
</comment>
<reference evidence="1 2" key="1">
    <citation type="submission" date="2024-06" db="EMBL/GenBank/DDBJ databases">
        <title>Sorghum-associated microbial communities from plants grown in Nebraska, USA.</title>
        <authorList>
            <person name="Schachtman D."/>
        </authorList>
    </citation>
    <scope>NUCLEOTIDE SEQUENCE [LARGE SCALE GENOMIC DNA]</scope>
    <source>
        <strain evidence="1 2">736</strain>
    </source>
</reference>
<accession>A0ABV2PLG5</accession>
<dbReference type="RefSeq" id="WP_107950634.1">
    <property type="nucleotide sequence ID" value="NZ_CP073713.1"/>
</dbReference>
<evidence type="ECO:0000313" key="2">
    <source>
        <dbReference type="Proteomes" id="UP001549363"/>
    </source>
</evidence>
<proteinExistence type="predicted"/>
<gene>
    <name evidence="1" type="ORF">ABIA69_002958</name>
</gene>
<sequence length="106" mass="11925">MPDYLQNAFQAQQFKTLSAAQDKLQTHMTNFAATINENSSIIDQQRLTKMKYNIALLNDYLTEKTNTAINTNHHLNALSTRTSTSNNLLDILSTTSALSQYLTAKK</sequence>
<name>A0ABV2PLG5_9BACI</name>
<organism evidence="1 2">
    <name type="scientific">Lysinibacillus parviboronicapiens</name>
    <dbReference type="NCBI Taxonomy" id="436516"/>
    <lineage>
        <taxon>Bacteria</taxon>
        <taxon>Bacillati</taxon>
        <taxon>Bacillota</taxon>
        <taxon>Bacilli</taxon>
        <taxon>Bacillales</taxon>
        <taxon>Bacillaceae</taxon>
        <taxon>Lysinibacillus</taxon>
    </lineage>
</organism>
<evidence type="ECO:0000313" key="1">
    <source>
        <dbReference type="EMBL" id="MET4561788.1"/>
    </source>
</evidence>
<dbReference type="Proteomes" id="UP001549363">
    <property type="component" value="Unassembled WGS sequence"/>
</dbReference>